<accession>A0A183PDE1</accession>
<dbReference type="AlphaFoldDB" id="A0A183PDE1"/>
<evidence type="ECO:0000313" key="3">
    <source>
        <dbReference type="Proteomes" id="UP000269396"/>
    </source>
</evidence>
<evidence type="ECO:0000313" key="2">
    <source>
        <dbReference type="EMBL" id="VDP60756.1"/>
    </source>
</evidence>
<feature type="region of interest" description="Disordered" evidence="1">
    <location>
        <begin position="12"/>
        <end position="32"/>
    </location>
</feature>
<dbReference type="STRING" id="31246.A0A183PDE1"/>
<gene>
    <name evidence="2" type="ORF">SMTD_LOCUS12377</name>
</gene>
<name>A0A183PDE1_9TREM</name>
<proteinExistence type="predicted"/>
<protein>
    <submittedName>
        <fullName evidence="2">Uncharacterized protein</fullName>
    </submittedName>
</protein>
<keyword evidence="3" id="KW-1185">Reference proteome</keyword>
<dbReference type="EMBL" id="UZAL01032384">
    <property type="protein sequence ID" value="VDP60756.1"/>
    <property type="molecule type" value="Genomic_DNA"/>
</dbReference>
<dbReference type="Proteomes" id="UP000269396">
    <property type="component" value="Unassembled WGS sequence"/>
</dbReference>
<evidence type="ECO:0000256" key="1">
    <source>
        <dbReference type="SAM" id="MobiDB-lite"/>
    </source>
</evidence>
<reference evidence="2 3" key="1">
    <citation type="submission" date="2018-11" db="EMBL/GenBank/DDBJ databases">
        <authorList>
            <consortium name="Pathogen Informatics"/>
        </authorList>
    </citation>
    <scope>NUCLEOTIDE SEQUENCE [LARGE SCALE GENOMIC DNA]</scope>
    <source>
        <strain>Denwood</strain>
        <strain evidence="3">Zambia</strain>
    </source>
</reference>
<feature type="compositionally biased region" description="Basic and acidic residues" evidence="1">
    <location>
        <begin position="20"/>
        <end position="29"/>
    </location>
</feature>
<sequence length="67" mass="7074">MLFIAGRGTVPGSHTSVTKKSNDGIKESSDSSTAVMEDSADIKKLLACSTIVKAECSVENEEQVDAR</sequence>
<organism evidence="2 3">
    <name type="scientific">Schistosoma mattheei</name>
    <dbReference type="NCBI Taxonomy" id="31246"/>
    <lineage>
        <taxon>Eukaryota</taxon>
        <taxon>Metazoa</taxon>
        <taxon>Spiralia</taxon>
        <taxon>Lophotrochozoa</taxon>
        <taxon>Platyhelminthes</taxon>
        <taxon>Trematoda</taxon>
        <taxon>Digenea</taxon>
        <taxon>Strigeidida</taxon>
        <taxon>Schistosomatoidea</taxon>
        <taxon>Schistosomatidae</taxon>
        <taxon>Schistosoma</taxon>
    </lineage>
</organism>